<gene>
    <name evidence="2" type="ORF">G5I_00667</name>
</gene>
<keyword evidence="3" id="KW-1185">Reference proteome</keyword>
<dbReference type="EMBL" id="GL887645">
    <property type="protein sequence ID" value="EGI70620.1"/>
    <property type="molecule type" value="Genomic_DNA"/>
</dbReference>
<feature type="compositionally biased region" description="Basic and acidic residues" evidence="1">
    <location>
        <begin position="268"/>
        <end position="287"/>
    </location>
</feature>
<proteinExistence type="predicted"/>
<protein>
    <submittedName>
        <fullName evidence="2">Uncharacterized protein</fullName>
    </submittedName>
</protein>
<evidence type="ECO:0000313" key="2">
    <source>
        <dbReference type="EMBL" id="EGI70620.1"/>
    </source>
</evidence>
<dbReference type="InParanoid" id="F4W5H0"/>
<dbReference type="AlphaFoldDB" id="F4W5H0"/>
<feature type="region of interest" description="Disordered" evidence="1">
    <location>
        <begin position="257"/>
        <end position="287"/>
    </location>
</feature>
<dbReference type="Proteomes" id="UP000007755">
    <property type="component" value="Unassembled WGS sequence"/>
</dbReference>
<accession>F4W5H0</accession>
<sequence>MNVPSTSRVRNVANELPRVKSECFALRIKISRGLLRLCALGREKAEATGLLKEGDIREERGEGPKSTEEILIYTIGVLTSLKNGRLIAQSRIIRRFRVTKPRRGGLYQLDVRAIAREKVKKRARGRLRHTGEGQVRGARRIYECTFRIHFGRAICGNGERASEWPCFICEVREELQLCGGTLSFVIRGGDRLSAVVRFGSNMSYVRGEPAASADYPELLSRLGRSVAALTSGDRVVAKEKEIQKRAIIISNEAMPVDRQRERGRKCAKGAERQLGGDRWKKKEETEK</sequence>
<organism evidence="3">
    <name type="scientific">Acromyrmex echinatior</name>
    <name type="common">Panamanian leafcutter ant</name>
    <name type="synonym">Acromyrmex octospinosus echinatior</name>
    <dbReference type="NCBI Taxonomy" id="103372"/>
    <lineage>
        <taxon>Eukaryota</taxon>
        <taxon>Metazoa</taxon>
        <taxon>Ecdysozoa</taxon>
        <taxon>Arthropoda</taxon>
        <taxon>Hexapoda</taxon>
        <taxon>Insecta</taxon>
        <taxon>Pterygota</taxon>
        <taxon>Neoptera</taxon>
        <taxon>Endopterygota</taxon>
        <taxon>Hymenoptera</taxon>
        <taxon>Apocrita</taxon>
        <taxon>Aculeata</taxon>
        <taxon>Formicoidea</taxon>
        <taxon>Formicidae</taxon>
        <taxon>Myrmicinae</taxon>
        <taxon>Acromyrmex</taxon>
    </lineage>
</organism>
<evidence type="ECO:0000313" key="3">
    <source>
        <dbReference type="Proteomes" id="UP000007755"/>
    </source>
</evidence>
<evidence type="ECO:0000256" key="1">
    <source>
        <dbReference type="SAM" id="MobiDB-lite"/>
    </source>
</evidence>
<reference evidence="2" key="1">
    <citation type="submission" date="2011-02" db="EMBL/GenBank/DDBJ databases">
        <title>The genome of the leaf-cutting ant Acromyrmex echinatior suggests key adaptations to social evolution and fungus farming.</title>
        <authorList>
            <person name="Nygaard S."/>
            <person name="Zhang G."/>
        </authorList>
    </citation>
    <scope>NUCLEOTIDE SEQUENCE</scope>
</reference>
<name>F4W5H0_ACREC</name>